<evidence type="ECO:0000256" key="12">
    <source>
        <dbReference type="ARBA" id="ARBA00031088"/>
    </source>
</evidence>
<evidence type="ECO:0000256" key="4">
    <source>
        <dbReference type="ARBA" id="ARBA00012140"/>
    </source>
</evidence>
<dbReference type="GO" id="GO:0008168">
    <property type="term" value="F:methyltransferase activity"/>
    <property type="evidence" value="ECO:0007669"/>
    <property type="project" value="UniProtKB-KW"/>
</dbReference>
<keyword evidence="7 14" id="KW-0489">Methyltransferase</keyword>
<dbReference type="InterPro" id="IPR023267">
    <property type="entry name" value="RCMT"/>
</dbReference>
<dbReference type="CDD" id="cd02440">
    <property type="entry name" value="AdoMet_MTases"/>
    <property type="match status" value="1"/>
</dbReference>
<protein>
    <recommendedName>
        <fullName evidence="4">16S rRNA (cytosine(967)-C(5))-methyltransferase</fullName>
        <ecNumber evidence="4">2.1.1.176</ecNumber>
    </recommendedName>
    <alternativeName>
        <fullName evidence="11">16S rRNA m5C967 methyltransferase</fullName>
    </alternativeName>
    <alternativeName>
        <fullName evidence="12">rRNA (cytosine-C(5)-)-methyltransferase RsmB</fullName>
    </alternativeName>
</protein>
<comment type="similarity">
    <text evidence="3 14">Belongs to the class I-like SAM-binding methyltransferase superfamily. RsmB/NOP family.</text>
</comment>
<name>A0ABY8CAA0_9GAMM</name>
<evidence type="ECO:0000259" key="15">
    <source>
        <dbReference type="PROSITE" id="PS51686"/>
    </source>
</evidence>
<evidence type="ECO:0000256" key="3">
    <source>
        <dbReference type="ARBA" id="ARBA00007494"/>
    </source>
</evidence>
<dbReference type="EC" id="2.1.1.176" evidence="4"/>
<dbReference type="Gene3D" id="1.10.287.730">
    <property type="entry name" value="Helix hairpin bin"/>
    <property type="match status" value="1"/>
</dbReference>
<dbReference type="NCBIfam" id="NF008149">
    <property type="entry name" value="PRK10901.1"/>
    <property type="match status" value="1"/>
</dbReference>
<dbReference type="Pfam" id="PF01029">
    <property type="entry name" value="NusB"/>
    <property type="match status" value="1"/>
</dbReference>
<evidence type="ECO:0000313" key="16">
    <source>
        <dbReference type="EMBL" id="WEJ62904.1"/>
    </source>
</evidence>
<dbReference type="EMBL" id="CP102381">
    <property type="protein sequence ID" value="WEJ62904.1"/>
    <property type="molecule type" value="Genomic_DNA"/>
</dbReference>
<dbReference type="PROSITE" id="PS51686">
    <property type="entry name" value="SAM_MT_RSMB_NOP"/>
    <property type="match status" value="1"/>
</dbReference>
<feature type="binding site" evidence="14">
    <location>
        <begin position="265"/>
        <end position="271"/>
    </location>
    <ligand>
        <name>S-adenosyl-L-methionine</name>
        <dbReference type="ChEBI" id="CHEBI:59789"/>
    </ligand>
</feature>
<keyword evidence="10 14" id="KW-0694">RNA-binding</keyword>
<dbReference type="Gene3D" id="3.30.70.1170">
    <property type="entry name" value="Sun protein, domain 3"/>
    <property type="match status" value="1"/>
</dbReference>
<keyword evidence="8 14" id="KW-0808">Transferase</keyword>
<evidence type="ECO:0000256" key="14">
    <source>
        <dbReference type="PROSITE-ProRule" id="PRU01023"/>
    </source>
</evidence>
<organism evidence="16 17">
    <name type="scientific">Thiomicrorhabdus lithotrophica</name>
    <dbReference type="NCBI Taxonomy" id="2949997"/>
    <lineage>
        <taxon>Bacteria</taxon>
        <taxon>Pseudomonadati</taxon>
        <taxon>Pseudomonadota</taxon>
        <taxon>Gammaproteobacteria</taxon>
        <taxon>Thiotrichales</taxon>
        <taxon>Piscirickettsiaceae</taxon>
        <taxon>Thiomicrorhabdus</taxon>
    </lineage>
</organism>
<proteinExistence type="inferred from homology"/>
<dbReference type="Pfam" id="PF01189">
    <property type="entry name" value="Methyltr_RsmB-F"/>
    <property type="match status" value="1"/>
</dbReference>
<dbReference type="InterPro" id="IPR035926">
    <property type="entry name" value="NusB-like_sf"/>
</dbReference>
<dbReference type="PROSITE" id="PS01153">
    <property type="entry name" value="NOL1_NOP2_SUN"/>
    <property type="match status" value="1"/>
</dbReference>
<evidence type="ECO:0000256" key="8">
    <source>
        <dbReference type="ARBA" id="ARBA00022679"/>
    </source>
</evidence>
<dbReference type="InterPro" id="IPR004573">
    <property type="entry name" value="rRNA_ssu_MeTfrase_B"/>
</dbReference>
<dbReference type="Proteomes" id="UP001222275">
    <property type="component" value="Chromosome"/>
</dbReference>
<evidence type="ECO:0000256" key="5">
    <source>
        <dbReference type="ARBA" id="ARBA00022490"/>
    </source>
</evidence>
<dbReference type="InterPro" id="IPR006027">
    <property type="entry name" value="NusB_RsmB_TIM44"/>
</dbReference>
<dbReference type="NCBIfam" id="NF011494">
    <property type="entry name" value="PRK14902.1"/>
    <property type="match status" value="1"/>
</dbReference>
<feature type="binding site" evidence="14">
    <location>
        <position position="334"/>
    </location>
    <ligand>
        <name>S-adenosyl-L-methionine</name>
        <dbReference type="ChEBI" id="CHEBI:59789"/>
    </ligand>
</feature>
<dbReference type="InterPro" id="IPR001678">
    <property type="entry name" value="MeTrfase_RsmB-F_NOP2_dom"/>
</dbReference>
<evidence type="ECO:0000256" key="6">
    <source>
        <dbReference type="ARBA" id="ARBA00022552"/>
    </source>
</evidence>
<dbReference type="PANTHER" id="PTHR22807:SF61">
    <property type="entry name" value="NOL1_NOP2_SUN FAMILY PROTEIN _ ANTITERMINATION NUSB DOMAIN-CONTAINING PROTEIN"/>
    <property type="match status" value="1"/>
</dbReference>
<dbReference type="Gene3D" id="3.40.50.150">
    <property type="entry name" value="Vaccinia Virus protein VP39"/>
    <property type="match status" value="1"/>
</dbReference>
<gene>
    <name evidence="16" type="primary">rsmB</name>
    <name evidence="16" type="ORF">NR989_01270</name>
</gene>
<evidence type="ECO:0000256" key="11">
    <source>
        <dbReference type="ARBA" id="ARBA00030399"/>
    </source>
</evidence>
<evidence type="ECO:0000256" key="10">
    <source>
        <dbReference type="ARBA" id="ARBA00022884"/>
    </source>
</evidence>
<dbReference type="Gene3D" id="1.10.940.10">
    <property type="entry name" value="NusB-like"/>
    <property type="match status" value="1"/>
</dbReference>
<keyword evidence="9 14" id="KW-0949">S-adenosyl-L-methionine</keyword>
<dbReference type="SUPFAM" id="SSF48013">
    <property type="entry name" value="NusB-like"/>
    <property type="match status" value="1"/>
</dbReference>
<dbReference type="Pfam" id="PF22458">
    <property type="entry name" value="RsmF-B_ferredox"/>
    <property type="match status" value="1"/>
</dbReference>
<keyword evidence="6" id="KW-0698">rRNA processing</keyword>
<dbReference type="NCBIfam" id="TIGR00563">
    <property type="entry name" value="rsmB"/>
    <property type="match status" value="1"/>
</dbReference>
<dbReference type="RefSeq" id="WP_275595161.1">
    <property type="nucleotide sequence ID" value="NZ_CP102381.1"/>
</dbReference>
<dbReference type="InterPro" id="IPR018314">
    <property type="entry name" value="RsmB/NOL1/NOP2-like_CS"/>
</dbReference>
<feature type="binding site" evidence="14">
    <location>
        <position position="315"/>
    </location>
    <ligand>
        <name>S-adenosyl-L-methionine</name>
        <dbReference type="ChEBI" id="CHEBI:59789"/>
    </ligand>
</feature>
<dbReference type="PANTHER" id="PTHR22807">
    <property type="entry name" value="NOP2 YEAST -RELATED NOL1/NOP2/FMU SUN DOMAIN-CONTAINING"/>
    <property type="match status" value="1"/>
</dbReference>
<feature type="binding site" evidence="14">
    <location>
        <position position="289"/>
    </location>
    <ligand>
        <name>S-adenosyl-L-methionine</name>
        <dbReference type="ChEBI" id="CHEBI:59789"/>
    </ligand>
</feature>
<dbReference type="SUPFAM" id="SSF53335">
    <property type="entry name" value="S-adenosyl-L-methionine-dependent methyltransferases"/>
    <property type="match status" value="1"/>
</dbReference>
<dbReference type="InterPro" id="IPR029063">
    <property type="entry name" value="SAM-dependent_MTases_sf"/>
</dbReference>
<comment type="function">
    <text evidence="1">Specifically methylates the cytosine at position 967 (m5C967) of 16S rRNA.</text>
</comment>
<evidence type="ECO:0000256" key="1">
    <source>
        <dbReference type="ARBA" id="ARBA00002724"/>
    </source>
</evidence>
<evidence type="ECO:0000256" key="2">
    <source>
        <dbReference type="ARBA" id="ARBA00004496"/>
    </source>
</evidence>
<dbReference type="GO" id="GO:0032259">
    <property type="term" value="P:methylation"/>
    <property type="evidence" value="ECO:0007669"/>
    <property type="project" value="UniProtKB-KW"/>
</dbReference>
<comment type="subcellular location">
    <subcellularLocation>
        <location evidence="2">Cytoplasm</location>
    </subcellularLocation>
</comment>
<feature type="active site" description="Nucleophile" evidence="14">
    <location>
        <position position="387"/>
    </location>
</feature>
<sequence>MSKQAANNTPNSGLNSRFIALKICLTVIESGRSLSQTLPEGLAQFQDRRERNFTQNMVIGTLRWQARLEAIRAQLLKKKLKEKDEDINQLILIGLYQILYMETPEHAAVSETVAVVQKLKKPWAKALVNGVLRTFLREQDAICAQADLKPANKYSHPQWLFKALRKGYPNDWESIMEANNAIAPLTLRVNTMKQTRDEFLALLKTVDMVATPHPTAPQGVILETSTDISQLPSYEDGGFSVQDGAAQQAANILKPQANERILDACAAPGGKTTHLLELSNNQASVFALEKMPERMDRLAENLYRLELDAEYTVGDASCPEEWWDKQLFDKILLDAPCSATGIIRRHPDIKWHRTEEDIEALVEIQASILKALWPTLKPGGQLLYATCSVLPQENTLQMQSFIESEATAKIIPLDLEATLTFDTPGNQYLPGRLGMDGFFYCLLEKSE</sequence>
<evidence type="ECO:0000256" key="13">
    <source>
        <dbReference type="ARBA" id="ARBA00047283"/>
    </source>
</evidence>
<reference evidence="16 17" key="1">
    <citation type="submission" date="2022-06" db="EMBL/GenBank/DDBJ databases">
        <title>Thiomicrohabdus sp. nov, an obligately chemolithoautotrophic, sulfur-oxidizing bacterium isolated from beach of Guanyin Mountain. Amoy.</title>
        <authorList>
            <person name="Zhu H."/>
        </authorList>
    </citation>
    <scope>NUCLEOTIDE SEQUENCE [LARGE SCALE GENOMIC DNA]</scope>
    <source>
        <strain evidence="16 17">XGS-01</strain>
    </source>
</reference>
<dbReference type="PRINTS" id="PR02008">
    <property type="entry name" value="RCMTFAMILY"/>
</dbReference>
<keyword evidence="17" id="KW-1185">Reference proteome</keyword>
<comment type="catalytic activity">
    <reaction evidence="13">
        <text>cytidine(967) in 16S rRNA + S-adenosyl-L-methionine = 5-methylcytidine(967) in 16S rRNA + S-adenosyl-L-homocysteine + H(+)</text>
        <dbReference type="Rhea" id="RHEA:42748"/>
        <dbReference type="Rhea" id="RHEA-COMP:10219"/>
        <dbReference type="Rhea" id="RHEA-COMP:10220"/>
        <dbReference type="ChEBI" id="CHEBI:15378"/>
        <dbReference type="ChEBI" id="CHEBI:57856"/>
        <dbReference type="ChEBI" id="CHEBI:59789"/>
        <dbReference type="ChEBI" id="CHEBI:74483"/>
        <dbReference type="ChEBI" id="CHEBI:82748"/>
        <dbReference type="EC" id="2.1.1.176"/>
    </reaction>
</comment>
<feature type="domain" description="SAM-dependent MTase RsmB/NOP-type" evidence="15">
    <location>
        <begin position="175"/>
        <end position="446"/>
    </location>
</feature>
<evidence type="ECO:0000256" key="7">
    <source>
        <dbReference type="ARBA" id="ARBA00022603"/>
    </source>
</evidence>
<keyword evidence="5" id="KW-0963">Cytoplasm</keyword>
<dbReference type="InterPro" id="IPR054728">
    <property type="entry name" value="RsmB-like_ferredoxin"/>
</dbReference>
<evidence type="ECO:0000256" key="9">
    <source>
        <dbReference type="ARBA" id="ARBA00022691"/>
    </source>
</evidence>
<accession>A0ABY8CAA0</accession>
<dbReference type="InterPro" id="IPR049560">
    <property type="entry name" value="MeTrfase_RsmB-F_NOP2_cat"/>
</dbReference>
<evidence type="ECO:0000313" key="17">
    <source>
        <dbReference type="Proteomes" id="UP001222275"/>
    </source>
</evidence>